<reference evidence="2 3" key="1">
    <citation type="submission" date="2020-03" db="EMBL/GenBank/DDBJ databases">
        <title>Whole genome shotgun sequence of Phytohabitans flavus NBRC 107702.</title>
        <authorList>
            <person name="Komaki H."/>
            <person name="Tamura T."/>
        </authorList>
    </citation>
    <scope>NUCLEOTIDE SEQUENCE [LARGE SCALE GENOMIC DNA]</scope>
    <source>
        <strain evidence="2 3">NBRC 107702</strain>
    </source>
</reference>
<proteinExistence type="predicted"/>
<dbReference type="InterPro" id="IPR024083">
    <property type="entry name" value="Fumarase/histidase_N"/>
</dbReference>
<reference evidence="2 3" key="2">
    <citation type="submission" date="2020-03" db="EMBL/GenBank/DDBJ databases">
        <authorList>
            <person name="Ichikawa N."/>
            <person name="Kimura A."/>
            <person name="Kitahashi Y."/>
            <person name="Uohara A."/>
        </authorList>
    </citation>
    <scope>NUCLEOTIDE SEQUENCE [LARGE SCALE GENOMIC DNA]</scope>
    <source>
        <strain evidence="2 3">NBRC 107702</strain>
    </source>
</reference>
<dbReference type="SUPFAM" id="SSF48557">
    <property type="entry name" value="L-aspartase-like"/>
    <property type="match status" value="1"/>
</dbReference>
<accession>A0A6F8Y2H0</accession>
<dbReference type="GO" id="GO:0016829">
    <property type="term" value="F:lyase activity"/>
    <property type="evidence" value="ECO:0007669"/>
    <property type="project" value="UniProtKB-KW"/>
</dbReference>
<evidence type="ECO:0000256" key="1">
    <source>
        <dbReference type="ARBA" id="ARBA00023239"/>
    </source>
</evidence>
<dbReference type="KEGG" id="pfla:Pflav_066950"/>
<evidence type="ECO:0008006" key="4">
    <source>
        <dbReference type="Google" id="ProtNLM"/>
    </source>
</evidence>
<sequence length="47" mass="5144">MGEVQVPADALWLAQTQRAVENFPISGRGLEPAHIKALALIKGRPHR</sequence>
<dbReference type="InterPro" id="IPR008948">
    <property type="entry name" value="L-Aspartase-like"/>
</dbReference>
<gene>
    <name evidence="2" type="ORF">Pflav_066950</name>
</gene>
<evidence type="ECO:0000313" key="3">
    <source>
        <dbReference type="Proteomes" id="UP000502508"/>
    </source>
</evidence>
<dbReference type="EMBL" id="AP022870">
    <property type="protein sequence ID" value="BCB80285.1"/>
    <property type="molecule type" value="Genomic_DNA"/>
</dbReference>
<name>A0A6F8Y2H0_9ACTN</name>
<organism evidence="2 3">
    <name type="scientific">Phytohabitans flavus</name>
    <dbReference type="NCBI Taxonomy" id="1076124"/>
    <lineage>
        <taxon>Bacteria</taxon>
        <taxon>Bacillati</taxon>
        <taxon>Actinomycetota</taxon>
        <taxon>Actinomycetes</taxon>
        <taxon>Micromonosporales</taxon>
        <taxon>Micromonosporaceae</taxon>
    </lineage>
</organism>
<keyword evidence="1" id="KW-0456">Lyase</keyword>
<dbReference type="AlphaFoldDB" id="A0A6F8Y2H0"/>
<evidence type="ECO:0000313" key="2">
    <source>
        <dbReference type="EMBL" id="BCB80285.1"/>
    </source>
</evidence>
<keyword evidence="3" id="KW-1185">Reference proteome</keyword>
<dbReference type="Proteomes" id="UP000502508">
    <property type="component" value="Chromosome"/>
</dbReference>
<protein>
    <recommendedName>
        <fullName evidence="4">Fumarate lyase N-terminal domain-containing protein</fullName>
    </recommendedName>
</protein>
<dbReference type="Gene3D" id="1.10.275.10">
    <property type="entry name" value="Fumarase/aspartase (N-terminal domain)"/>
    <property type="match status" value="1"/>
</dbReference>